<sequence length="1233" mass="133643">MFYSQFILAKKGPLGTIWIAAHLERKLRKNQVADTDIGVSVDSILFPEVPIALRLSSHLLLGVVRIYSRKVNYLFDDCSEALLKIKQAFRSAAVDLPPEQSKAPYHSITLPETFDLDDFELPDNELFQGNFVDHHVSAREQITLQDTMDGAAFPTSQFGPDERFGDGDASQIGLDLDEELFLDKGEAAGTSGILMDTDADPQASVKASSPLEGDGNDGGISDPPISSPANYFNIQAPSTPGLMEEPNLPGAQEALVSDDHMDEDHNPLEVAGKEVSGNAYGQSELPHFGSDEFHANDSCQLLNEQETEKARSLRAELSNEAVELISSGNAQPDNFSERVEAANGLDNVGNILNGSCIDNERSLAAGNKTKGPCEDEVGINGIAKSPSVETSVMNVHTSDPSAGSDGADLNGTCLLMSEGKSENNMSLASVGVPGTGACDRIVVSSGAEPENAHQSNLDATTLEASDIDVRLSVSSGPVLQACTSHIDHACNGVSSLVGASDFPTEDGGCLSLETSEREDANIVSGVSAEVEDNINKDGKLDNMIARENNLEKEHDSGMSDLPAMEKLLSMPDLPVEQSSNFLVECTPGKEHLMEGDGDATMEKIISGRKRSYTESTLTIQSLNSAESSGATQSKRSMEFVLPEDDDLLSSILVGRKSTALKLKSTPPVSHPPPSKRQRIAVRSSAHKRKVLIDDATVLHGDMIRQQLTDTEDIRRVRKKAPCTRQEIWMLQKQILEDEIFCEPVFTGMALELVSLHSETFDLSRIRIIQDDRSKEANEMGTSTRPARGEETECVGSLPSVAGGDQECEERLVENPSRLGSTVAIDGNIIQKETKTLENEVTEEASQDHTSDDRVEKEIGNGRVPLDGKALGLEPASLLGPVSVVNGNVMDDMVIDSAFITKAGDVIVPGNVDVPEQSLDQGGDVQVEPTREDASTLEDACGAEVRDQEVHFNESGKLGCERSDGKHPSHEIEVETTVVREDIRDCCSSPAHDISVTVNHSMPLEDGVCPTSDQSMEEGQLNGVGIAKTDEILAADQRDDAGRLTPDYHTGEELKLDSSYMAQADFGSRNSILTEGETLGYCEGDPKIFMESTPICTDYADASGYAVSSIQDFGTDAIEHDTDFLNVDDDEIAEDYEGDMPSTEEKRILDNSRWSARTRAVANYLQVLFEKEGQHGRKDISLESLLAGKSRKEASRMFFETLVLKTKDYIQAEQENAFCDIRIKPRGKLLESEF</sequence>
<keyword evidence="3" id="KW-0131">Cell cycle</keyword>
<dbReference type="GO" id="GO:1990414">
    <property type="term" value="P:replication-born double-strand break repair via sister chromatid exchange"/>
    <property type="evidence" value="ECO:0007669"/>
    <property type="project" value="TreeGrafter"/>
</dbReference>
<dbReference type="InterPro" id="IPR006909">
    <property type="entry name" value="Rad21/Rec8_C_eu"/>
</dbReference>
<keyword evidence="11" id="KW-1185">Reference proteome</keyword>
<evidence type="ECO:0000256" key="1">
    <source>
        <dbReference type="ARBA" id="ARBA00004123"/>
    </source>
</evidence>
<dbReference type="InterPro" id="IPR006910">
    <property type="entry name" value="Rad21_Rec8_N"/>
</dbReference>
<evidence type="ECO:0000313" key="11">
    <source>
        <dbReference type="Proteomes" id="UP001153076"/>
    </source>
</evidence>
<evidence type="ECO:0000256" key="4">
    <source>
        <dbReference type="ARBA" id="ARBA00022829"/>
    </source>
</evidence>
<dbReference type="GO" id="GO:0003682">
    <property type="term" value="F:chromatin binding"/>
    <property type="evidence" value="ECO:0007669"/>
    <property type="project" value="TreeGrafter"/>
</dbReference>
<evidence type="ECO:0000313" key="10">
    <source>
        <dbReference type="EMBL" id="KAJ8446802.1"/>
    </source>
</evidence>
<keyword evidence="3" id="KW-0498">Mitosis</keyword>
<dbReference type="PANTHER" id="PTHR12585:SF69">
    <property type="entry name" value="FI11703P"/>
    <property type="match status" value="1"/>
</dbReference>
<evidence type="ECO:0000256" key="7">
    <source>
        <dbReference type="SAM" id="MobiDB-lite"/>
    </source>
</evidence>
<dbReference type="Pfam" id="PF04824">
    <property type="entry name" value="Rad21_Rec8"/>
    <property type="match status" value="1"/>
</dbReference>
<proteinExistence type="inferred from homology"/>
<evidence type="ECO:0000259" key="9">
    <source>
        <dbReference type="Pfam" id="PF04825"/>
    </source>
</evidence>
<dbReference type="InterPro" id="IPR039781">
    <property type="entry name" value="Rad21/Rec8-like"/>
</dbReference>
<dbReference type="CDD" id="cd21793">
    <property type="entry name" value="Rad21_Rec8_M_AtSYN1-like"/>
    <property type="match status" value="1"/>
</dbReference>
<dbReference type="OrthoDB" id="10071381at2759"/>
<organism evidence="10 11">
    <name type="scientific">Carnegiea gigantea</name>
    <dbReference type="NCBI Taxonomy" id="171969"/>
    <lineage>
        <taxon>Eukaryota</taxon>
        <taxon>Viridiplantae</taxon>
        <taxon>Streptophyta</taxon>
        <taxon>Embryophyta</taxon>
        <taxon>Tracheophyta</taxon>
        <taxon>Spermatophyta</taxon>
        <taxon>Magnoliopsida</taxon>
        <taxon>eudicotyledons</taxon>
        <taxon>Gunneridae</taxon>
        <taxon>Pentapetalae</taxon>
        <taxon>Caryophyllales</taxon>
        <taxon>Cactineae</taxon>
        <taxon>Cactaceae</taxon>
        <taxon>Cactoideae</taxon>
        <taxon>Echinocereeae</taxon>
        <taxon>Carnegiea</taxon>
    </lineage>
</organism>
<dbReference type="InterPro" id="IPR023093">
    <property type="entry name" value="ScpA-like_C"/>
</dbReference>
<dbReference type="FunFam" id="1.10.10.580:FF:000002">
    <property type="entry name" value="Sister chromatid cohesion 1 protein 4"/>
    <property type="match status" value="1"/>
</dbReference>
<comment type="caution">
    <text evidence="10">The sequence shown here is derived from an EMBL/GenBank/DDBJ whole genome shotgun (WGS) entry which is preliminary data.</text>
</comment>
<dbReference type="InterPro" id="IPR036390">
    <property type="entry name" value="WH_DNA-bd_sf"/>
</dbReference>
<dbReference type="AlphaFoldDB" id="A0A9Q1QLK8"/>
<dbReference type="Proteomes" id="UP001153076">
    <property type="component" value="Unassembled WGS sequence"/>
</dbReference>
<comment type="subcellular location">
    <subcellularLocation>
        <location evidence="1">Nucleus</location>
    </subcellularLocation>
</comment>
<dbReference type="SUPFAM" id="SSF46785">
    <property type="entry name" value="Winged helix' DNA-binding domain"/>
    <property type="match status" value="1"/>
</dbReference>
<evidence type="ECO:0008006" key="12">
    <source>
        <dbReference type="Google" id="ProtNLM"/>
    </source>
</evidence>
<accession>A0A9Q1QLK8</accession>
<feature type="domain" description="Rad21/Rec8-like protein N-terminal" evidence="9">
    <location>
        <begin position="1"/>
        <end position="102"/>
    </location>
</feature>
<dbReference type="EMBL" id="JAKOGI010000048">
    <property type="protein sequence ID" value="KAJ8446802.1"/>
    <property type="molecule type" value="Genomic_DNA"/>
</dbReference>
<gene>
    <name evidence="10" type="ORF">Cgig2_016112</name>
</gene>
<dbReference type="GO" id="GO:0008278">
    <property type="term" value="C:cohesin complex"/>
    <property type="evidence" value="ECO:0007669"/>
    <property type="project" value="InterPro"/>
</dbReference>
<dbReference type="GO" id="GO:0007059">
    <property type="term" value="P:chromosome segregation"/>
    <property type="evidence" value="ECO:0007669"/>
    <property type="project" value="UniProtKB-KW"/>
</dbReference>
<evidence type="ECO:0000256" key="6">
    <source>
        <dbReference type="ARBA" id="ARBA00064543"/>
    </source>
</evidence>
<evidence type="ECO:0000256" key="3">
    <source>
        <dbReference type="ARBA" id="ARBA00022776"/>
    </source>
</evidence>
<reference evidence="10" key="1">
    <citation type="submission" date="2022-04" db="EMBL/GenBank/DDBJ databases">
        <title>Carnegiea gigantea Genome sequencing and assembly v2.</title>
        <authorList>
            <person name="Copetti D."/>
            <person name="Sanderson M.J."/>
            <person name="Burquez A."/>
            <person name="Wojciechowski M.F."/>
        </authorList>
    </citation>
    <scope>NUCLEOTIDE SEQUENCE</scope>
    <source>
        <strain evidence="10">SGP5-SGP5p</strain>
        <tissue evidence="10">Aerial part</tissue>
    </source>
</reference>
<feature type="compositionally biased region" description="Polar residues" evidence="7">
    <location>
        <begin position="227"/>
        <end position="238"/>
    </location>
</feature>
<dbReference type="GO" id="GO:0007062">
    <property type="term" value="P:sister chromatid cohesion"/>
    <property type="evidence" value="ECO:0007669"/>
    <property type="project" value="InterPro"/>
</dbReference>
<dbReference type="Pfam" id="PF04825">
    <property type="entry name" value="Rad21_Rec8_N"/>
    <property type="match status" value="1"/>
</dbReference>
<name>A0A9Q1QLK8_9CARY</name>
<feature type="domain" description="Rad21/Rec8-like protein C-terminal eukaryotic" evidence="8">
    <location>
        <begin position="1176"/>
        <end position="1226"/>
    </location>
</feature>
<comment type="similarity">
    <text evidence="2">Belongs to the rad21 family.</text>
</comment>
<keyword evidence="5" id="KW-0539">Nucleus</keyword>
<evidence type="ECO:0000256" key="2">
    <source>
        <dbReference type="ARBA" id="ARBA00009870"/>
    </source>
</evidence>
<comment type="subunit">
    <text evidence="6">Component of the cohesin complex.</text>
</comment>
<evidence type="ECO:0000256" key="5">
    <source>
        <dbReference type="ARBA" id="ARBA00023242"/>
    </source>
</evidence>
<feature type="region of interest" description="Disordered" evidence="7">
    <location>
        <begin position="192"/>
        <end position="247"/>
    </location>
</feature>
<dbReference type="PANTHER" id="PTHR12585">
    <property type="entry name" value="SCC1 / RAD21 FAMILY MEMBER"/>
    <property type="match status" value="1"/>
</dbReference>
<protein>
    <recommendedName>
        <fullName evidence="12">Sister chromatid cohesion 1 protein 4-like</fullName>
    </recommendedName>
</protein>
<keyword evidence="3" id="KW-0132">Cell division</keyword>
<keyword evidence="4" id="KW-0159">Chromosome partition</keyword>
<evidence type="ECO:0000259" key="8">
    <source>
        <dbReference type="Pfam" id="PF04824"/>
    </source>
</evidence>
<dbReference type="GO" id="GO:0005634">
    <property type="term" value="C:nucleus"/>
    <property type="evidence" value="ECO:0007669"/>
    <property type="project" value="UniProtKB-SubCell"/>
</dbReference>
<dbReference type="Gene3D" id="1.10.10.580">
    <property type="entry name" value="Structural maintenance of chromosome 1. Chain E"/>
    <property type="match status" value="1"/>
</dbReference>